<evidence type="ECO:0000313" key="3">
    <source>
        <dbReference type="EMBL" id="GIQ90101.1"/>
    </source>
</evidence>
<organism evidence="3 4">
    <name type="scientific">Kipferlia bialata</name>
    <dbReference type="NCBI Taxonomy" id="797122"/>
    <lineage>
        <taxon>Eukaryota</taxon>
        <taxon>Metamonada</taxon>
        <taxon>Carpediemonas-like organisms</taxon>
        <taxon>Kipferlia</taxon>
    </lineage>
</organism>
<evidence type="ECO:0000256" key="2">
    <source>
        <dbReference type="SAM" id="Phobius"/>
    </source>
</evidence>
<sequence>MQAASLLDNDLGTDGGDMPHQTHGGHSHHTHRRSRPGDSASDRKGFMAKLSWICLKGGACIFTFGVKAVFQPALIVGVTAMTGTLYYVMLRYMIAASVESPVLRGIFALLGLWLCINLLYNYYMTCFTSPGVAPTPQELLDQGT</sequence>
<feature type="transmembrane region" description="Helical" evidence="2">
    <location>
        <begin position="102"/>
        <end position="123"/>
    </location>
</feature>
<protein>
    <submittedName>
        <fullName evidence="3">Uncharacterized protein</fullName>
    </submittedName>
</protein>
<evidence type="ECO:0000313" key="4">
    <source>
        <dbReference type="Proteomes" id="UP000265618"/>
    </source>
</evidence>
<keyword evidence="2" id="KW-1133">Transmembrane helix</keyword>
<feature type="region of interest" description="Disordered" evidence="1">
    <location>
        <begin position="11"/>
        <end position="42"/>
    </location>
</feature>
<feature type="compositionally biased region" description="Basic residues" evidence="1">
    <location>
        <begin position="23"/>
        <end position="34"/>
    </location>
</feature>
<evidence type="ECO:0000256" key="1">
    <source>
        <dbReference type="SAM" id="MobiDB-lite"/>
    </source>
</evidence>
<dbReference type="EMBL" id="BDIP01005764">
    <property type="protein sequence ID" value="GIQ90101.1"/>
    <property type="molecule type" value="Genomic_DNA"/>
</dbReference>
<comment type="caution">
    <text evidence="3">The sequence shown here is derived from an EMBL/GenBank/DDBJ whole genome shotgun (WGS) entry which is preliminary data.</text>
</comment>
<accession>A0A9K3GPS2</accession>
<reference evidence="3 4" key="1">
    <citation type="journal article" date="2018" name="PLoS ONE">
        <title>The draft genome of Kipferlia bialata reveals reductive genome evolution in fornicate parasites.</title>
        <authorList>
            <person name="Tanifuji G."/>
            <person name="Takabayashi S."/>
            <person name="Kume K."/>
            <person name="Takagi M."/>
            <person name="Nakayama T."/>
            <person name="Kamikawa R."/>
            <person name="Inagaki Y."/>
            <person name="Hashimoto T."/>
        </authorList>
    </citation>
    <scope>NUCLEOTIDE SEQUENCE [LARGE SCALE GENOMIC DNA]</scope>
    <source>
        <strain evidence="3">NY0173</strain>
    </source>
</reference>
<dbReference type="Proteomes" id="UP000265618">
    <property type="component" value="Unassembled WGS sequence"/>
</dbReference>
<feature type="transmembrane region" description="Helical" evidence="2">
    <location>
        <begin position="72"/>
        <end position="90"/>
    </location>
</feature>
<keyword evidence="2" id="KW-0812">Transmembrane</keyword>
<feature type="non-terminal residue" evidence="3">
    <location>
        <position position="1"/>
    </location>
</feature>
<keyword evidence="4" id="KW-1185">Reference proteome</keyword>
<dbReference type="AlphaFoldDB" id="A0A9K3GPS2"/>
<keyword evidence="2" id="KW-0472">Membrane</keyword>
<proteinExistence type="predicted"/>
<gene>
    <name evidence="3" type="ORF">KIPB_012762</name>
</gene>
<name>A0A9K3GPS2_9EUKA</name>